<evidence type="ECO:0000256" key="2">
    <source>
        <dbReference type="SAM" id="MobiDB-lite"/>
    </source>
</evidence>
<dbReference type="PROSITE" id="PS51192">
    <property type="entry name" value="HELICASE_ATP_BIND_1"/>
    <property type="match status" value="1"/>
</dbReference>
<dbReference type="InterPro" id="IPR052583">
    <property type="entry name" value="ATP-helicase/E3_Ub-Ligase"/>
</dbReference>
<dbReference type="GO" id="GO:0016787">
    <property type="term" value="F:hydrolase activity"/>
    <property type="evidence" value="ECO:0007669"/>
    <property type="project" value="UniProtKB-KW"/>
</dbReference>
<feature type="compositionally biased region" description="Basic residues" evidence="2">
    <location>
        <begin position="569"/>
        <end position="590"/>
    </location>
</feature>
<dbReference type="Gene3D" id="3.40.50.10810">
    <property type="entry name" value="Tandem AAA-ATPase domain"/>
    <property type="match status" value="1"/>
</dbReference>
<feature type="domain" description="Helicase ATP-binding" evidence="3">
    <location>
        <begin position="1"/>
        <end position="127"/>
    </location>
</feature>
<dbReference type="InterPro" id="IPR000330">
    <property type="entry name" value="SNF2_N"/>
</dbReference>
<evidence type="ECO:0000256" key="1">
    <source>
        <dbReference type="ARBA" id="ARBA00022801"/>
    </source>
</evidence>
<name>A0A8J2WV55_9STRA</name>
<reference evidence="5" key="1">
    <citation type="submission" date="2021-11" db="EMBL/GenBank/DDBJ databases">
        <authorList>
            <consortium name="Genoscope - CEA"/>
            <person name="William W."/>
        </authorList>
    </citation>
    <scope>NUCLEOTIDE SEQUENCE</scope>
</reference>
<dbReference type="GO" id="GO:0061630">
    <property type="term" value="F:ubiquitin protein ligase activity"/>
    <property type="evidence" value="ECO:0007669"/>
    <property type="project" value="TreeGrafter"/>
</dbReference>
<feature type="compositionally biased region" description="Basic and acidic residues" evidence="2">
    <location>
        <begin position="602"/>
        <end position="611"/>
    </location>
</feature>
<dbReference type="SUPFAM" id="SSF52540">
    <property type="entry name" value="P-loop containing nucleoside triphosphate hydrolases"/>
    <property type="match status" value="2"/>
</dbReference>
<dbReference type="InterPro" id="IPR014001">
    <property type="entry name" value="Helicase_ATP-bd"/>
</dbReference>
<evidence type="ECO:0008006" key="7">
    <source>
        <dbReference type="Google" id="ProtNLM"/>
    </source>
</evidence>
<feature type="region of interest" description="Disordered" evidence="2">
    <location>
        <begin position="447"/>
        <end position="479"/>
    </location>
</feature>
<dbReference type="GO" id="GO:0005524">
    <property type="term" value="F:ATP binding"/>
    <property type="evidence" value="ECO:0007669"/>
    <property type="project" value="InterPro"/>
</dbReference>
<sequence>MPALLVQQWVTELAKHAPSLKVLVYEGPADTRGGKGAGICAKDLAEQDVVLMNFETLQKDLGEEKFASPLLQVEWWRMMTDEAQMCKTGGPEMAVELTKINRWAVTGTPLSSSFDDLVSQLYFIELEPFMTVKPKDGIWEGLLDDAINHHRPPAIVALTNLVRLVMWRNLKKHVEDEVTLPELTVSNQKVLSSPAESVLYAHRYHEMRGVLEKELRARKARGEFAAREDVDEAAKLRAGRGLRLPKAKGSGNAESPEAWTLALRAMTDHAALFGATPTSKCPKTLDTDEAALEALPSALAAVEQTRLDVAQAFLSVAFCVEINQCVAFEAMSPDRLEDSDDEEDDGWGPGSDDDESTKKKKKPVRYGPPDEEAAAKALRKALRHLEDSDDNNIALWYRWLAGRQLSDLEEDEEDGPIFTEAKAALARLVKNVTKPASRVAKWLKETKEERAQENEKRRAENRRRMAMGEDRDESDGLLNADPLKDIESYVKGDEAILPHKRFIKQARKTLQHSARIAEREVMALQAERYLETVKRNAARYGESLAASGLTGDRESVGVPSRDEEEPPKKKSKKGKKPAARKPAARKKRGRAAAAEKEEELPADTRPERFCDSAEPLPAAETSTKLKKLVDVVKGRDSKVVVFSQFLSALELAQRALKTSGLACVAPALLPVEVRPAAVSAFVNEPAVGVCLLTLDHAQSAGLTLTVASTVVLLDPVLDTSIEDQAIARVHRIGQSVPVTAIRLCQGDTIDETIVALQAARRGAKRQKGALSATGQVRVAELVKLFSVEEEQV</sequence>
<evidence type="ECO:0000259" key="3">
    <source>
        <dbReference type="PROSITE" id="PS51192"/>
    </source>
</evidence>
<keyword evidence="1" id="KW-0378">Hydrolase</keyword>
<dbReference type="GO" id="GO:0000209">
    <property type="term" value="P:protein polyubiquitination"/>
    <property type="evidence" value="ECO:0007669"/>
    <property type="project" value="TreeGrafter"/>
</dbReference>
<dbReference type="InterPro" id="IPR049730">
    <property type="entry name" value="SNF2/RAD54-like_C"/>
</dbReference>
<feature type="compositionally biased region" description="Basic and acidic residues" evidence="2">
    <location>
        <begin position="447"/>
        <end position="469"/>
    </location>
</feature>
<gene>
    <name evidence="5" type="ORF">PECAL_1P33930</name>
</gene>
<dbReference type="GO" id="GO:0006974">
    <property type="term" value="P:DNA damage response"/>
    <property type="evidence" value="ECO:0007669"/>
    <property type="project" value="TreeGrafter"/>
</dbReference>
<comment type="caution">
    <text evidence="5">The sequence shown here is derived from an EMBL/GenBank/DDBJ whole genome shotgun (WGS) entry which is preliminary data.</text>
</comment>
<evidence type="ECO:0000259" key="4">
    <source>
        <dbReference type="PROSITE" id="PS51194"/>
    </source>
</evidence>
<evidence type="ECO:0000313" key="5">
    <source>
        <dbReference type="EMBL" id="CAH0366880.1"/>
    </source>
</evidence>
<dbReference type="GO" id="GO:0005634">
    <property type="term" value="C:nucleus"/>
    <property type="evidence" value="ECO:0007669"/>
    <property type="project" value="TreeGrafter"/>
</dbReference>
<feature type="domain" description="Helicase C-terminal" evidence="4">
    <location>
        <begin position="624"/>
        <end position="782"/>
    </location>
</feature>
<dbReference type="OrthoDB" id="46533at2759"/>
<feature type="region of interest" description="Disordered" evidence="2">
    <location>
        <begin position="546"/>
        <end position="616"/>
    </location>
</feature>
<dbReference type="PANTHER" id="PTHR45865">
    <property type="entry name" value="E3 UBIQUITIN-PROTEIN LIGASE SHPRH FAMILY MEMBER"/>
    <property type="match status" value="1"/>
</dbReference>
<feature type="region of interest" description="Disordered" evidence="2">
    <location>
        <begin position="335"/>
        <end position="371"/>
    </location>
</feature>
<dbReference type="Pfam" id="PF00271">
    <property type="entry name" value="Helicase_C"/>
    <property type="match status" value="1"/>
</dbReference>
<proteinExistence type="predicted"/>
<dbReference type="CDD" id="cd18793">
    <property type="entry name" value="SF2_C_SNF"/>
    <property type="match status" value="1"/>
</dbReference>
<accession>A0A8J2WV55</accession>
<dbReference type="Pfam" id="PF00176">
    <property type="entry name" value="SNF2-rel_dom"/>
    <property type="match status" value="1"/>
</dbReference>
<keyword evidence="6" id="KW-1185">Reference proteome</keyword>
<dbReference type="InterPro" id="IPR027417">
    <property type="entry name" value="P-loop_NTPase"/>
</dbReference>
<dbReference type="EMBL" id="CAKKNE010000001">
    <property type="protein sequence ID" value="CAH0366880.1"/>
    <property type="molecule type" value="Genomic_DNA"/>
</dbReference>
<dbReference type="PANTHER" id="PTHR45865:SF1">
    <property type="entry name" value="E3 UBIQUITIN-PROTEIN LIGASE SHPRH"/>
    <property type="match status" value="1"/>
</dbReference>
<evidence type="ECO:0000313" key="6">
    <source>
        <dbReference type="Proteomes" id="UP000789595"/>
    </source>
</evidence>
<dbReference type="Gene3D" id="3.40.50.300">
    <property type="entry name" value="P-loop containing nucleotide triphosphate hydrolases"/>
    <property type="match status" value="1"/>
</dbReference>
<dbReference type="InterPro" id="IPR001650">
    <property type="entry name" value="Helicase_C-like"/>
</dbReference>
<protein>
    <recommendedName>
        <fullName evidence="7">Helicase C-terminal domain-containing protein</fullName>
    </recommendedName>
</protein>
<dbReference type="PROSITE" id="PS51194">
    <property type="entry name" value="HELICASE_CTER"/>
    <property type="match status" value="1"/>
</dbReference>
<dbReference type="AlphaFoldDB" id="A0A8J2WV55"/>
<dbReference type="Proteomes" id="UP000789595">
    <property type="component" value="Unassembled WGS sequence"/>
</dbReference>
<organism evidence="5 6">
    <name type="scientific">Pelagomonas calceolata</name>
    <dbReference type="NCBI Taxonomy" id="35677"/>
    <lineage>
        <taxon>Eukaryota</taxon>
        <taxon>Sar</taxon>
        <taxon>Stramenopiles</taxon>
        <taxon>Ochrophyta</taxon>
        <taxon>Pelagophyceae</taxon>
        <taxon>Pelagomonadales</taxon>
        <taxon>Pelagomonadaceae</taxon>
        <taxon>Pelagomonas</taxon>
    </lineage>
</organism>
<dbReference type="InterPro" id="IPR038718">
    <property type="entry name" value="SNF2-like_sf"/>
</dbReference>
<feature type="compositionally biased region" description="Acidic residues" evidence="2">
    <location>
        <begin position="337"/>
        <end position="355"/>
    </location>
</feature>